<reference evidence="1 2" key="2">
    <citation type="journal article" date="2017" name="Front. Plant Sci.">
        <title>Gene Classification and Mining of Molecular Markers Useful in Red Clover (Trifolium pratense) Breeding.</title>
        <authorList>
            <person name="Istvanek J."/>
            <person name="Dluhosova J."/>
            <person name="Dluhos P."/>
            <person name="Patkova L."/>
            <person name="Nedelnik J."/>
            <person name="Repkova J."/>
        </authorList>
    </citation>
    <scope>NUCLEOTIDE SEQUENCE [LARGE SCALE GENOMIC DNA]</scope>
    <source>
        <strain evidence="2">cv. Tatra</strain>
        <tissue evidence="1">Young leaves</tissue>
    </source>
</reference>
<gene>
    <name evidence="1" type="ORF">L195_g009841</name>
</gene>
<comment type="caution">
    <text evidence="1">The sequence shown here is derived from an EMBL/GenBank/DDBJ whole genome shotgun (WGS) entry which is preliminary data.</text>
</comment>
<proteinExistence type="predicted"/>
<dbReference type="AlphaFoldDB" id="A0A2K3PD38"/>
<reference evidence="1 2" key="1">
    <citation type="journal article" date="2014" name="Am. J. Bot.">
        <title>Genome assembly and annotation for red clover (Trifolium pratense; Fabaceae).</title>
        <authorList>
            <person name="Istvanek J."/>
            <person name="Jaros M."/>
            <person name="Krenek A."/>
            <person name="Repkova J."/>
        </authorList>
    </citation>
    <scope>NUCLEOTIDE SEQUENCE [LARGE SCALE GENOMIC DNA]</scope>
    <source>
        <strain evidence="2">cv. Tatra</strain>
        <tissue evidence="1">Young leaves</tissue>
    </source>
</reference>
<accession>A0A2K3PD38</accession>
<dbReference type="Proteomes" id="UP000236291">
    <property type="component" value="Unassembled WGS sequence"/>
</dbReference>
<evidence type="ECO:0000313" key="2">
    <source>
        <dbReference type="Proteomes" id="UP000236291"/>
    </source>
</evidence>
<name>A0A2K3PD38_TRIPR</name>
<organism evidence="1 2">
    <name type="scientific">Trifolium pratense</name>
    <name type="common">Red clover</name>
    <dbReference type="NCBI Taxonomy" id="57577"/>
    <lineage>
        <taxon>Eukaryota</taxon>
        <taxon>Viridiplantae</taxon>
        <taxon>Streptophyta</taxon>
        <taxon>Embryophyta</taxon>
        <taxon>Tracheophyta</taxon>
        <taxon>Spermatophyta</taxon>
        <taxon>Magnoliopsida</taxon>
        <taxon>eudicotyledons</taxon>
        <taxon>Gunneridae</taxon>
        <taxon>Pentapetalae</taxon>
        <taxon>rosids</taxon>
        <taxon>fabids</taxon>
        <taxon>Fabales</taxon>
        <taxon>Fabaceae</taxon>
        <taxon>Papilionoideae</taxon>
        <taxon>50 kb inversion clade</taxon>
        <taxon>NPAAA clade</taxon>
        <taxon>Hologalegina</taxon>
        <taxon>IRL clade</taxon>
        <taxon>Trifolieae</taxon>
        <taxon>Trifolium</taxon>
    </lineage>
</organism>
<sequence length="80" mass="8862">MAVICQWPCLASVPSKPVTVVKPQRSFAQVLDDSSVVQFNPLPSPVLKGDALFIKISKEEYEKALDDGKRKLHGRLILSK</sequence>
<dbReference type="EMBL" id="ASHM01005887">
    <property type="protein sequence ID" value="PNY13192.1"/>
    <property type="molecule type" value="Genomic_DNA"/>
</dbReference>
<evidence type="ECO:0000313" key="1">
    <source>
        <dbReference type="EMBL" id="PNY13192.1"/>
    </source>
</evidence>
<protein>
    <submittedName>
        <fullName evidence="1">Putative NBS resistance protein</fullName>
    </submittedName>
</protein>